<protein>
    <submittedName>
        <fullName evidence="1">Uncharacterized protein</fullName>
    </submittedName>
</protein>
<dbReference type="EMBL" id="FMYE01000041">
    <property type="protein sequence ID" value="SDB78469.1"/>
    <property type="molecule type" value="Genomic_DNA"/>
</dbReference>
<dbReference type="AlphaFoldDB" id="A0A1G6G9A5"/>
<gene>
    <name evidence="1" type="ORF">SAMN05192581_104124</name>
</gene>
<reference evidence="1 2" key="1">
    <citation type="submission" date="2016-10" db="EMBL/GenBank/DDBJ databases">
        <authorList>
            <person name="de Groot N.N."/>
        </authorList>
    </citation>
    <scope>NUCLEOTIDE SEQUENCE [LARGE SCALE GENOMIC DNA]</scope>
    <source>
        <strain evidence="1 2">NLAE-zl-C500</strain>
    </source>
</reference>
<evidence type="ECO:0000313" key="2">
    <source>
        <dbReference type="Proteomes" id="UP000183670"/>
    </source>
</evidence>
<dbReference type="Proteomes" id="UP000183670">
    <property type="component" value="Unassembled WGS sequence"/>
</dbReference>
<evidence type="ECO:0000313" key="1">
    <source>
        <dbReference type="EMBL" id="SDB78469.1"/>
    </source>
</evidence>
<organism evidence="1 2">
    <name type="scientific">Bacteroides ovatus</name>
    <dbReference type="NCBI Taxonomy" id="28116"/>
    <lineage>
        <taxon>Bacteria</taxon>
        <taxon>Pseudomonadati</taxon>
        <taxon>Bacteroidota</taxon>
        <taxon>Bacteroidia</taxon>
        <taxon>Bacteroidales</taxon>
        <taxon>Bacteroidaceae</taxon>
        <taxon>Bacteroides</taxon>
    </lineage>
</organism>
<sequence length="107" mass="11926">MQESIEHKLGTSIAPTQHKGFIAENTLLMYMGKDLPNKFHLHTAFGQIGVITNQDHRQMTFLEVLPGCHIADKLGRNAVNHITPSYAVLCHEGVEDILLPAKHTTKD</sequence>
<proteinExistence type="predicted"/>
<accession>A0A1G6G9A5</accession>
<name>A0A1G6G9A5_BACOV</name>